<feature type="binding site" evidence="8">
    <location>
        <position position="345"/>
    </location>
    <ligand>
        <name>Zn(2+)</name>
        <dbReference type="ChEBI" id="CHEBI:29105"/>
        <label>2</label>
    </ligand>
</feature>
<keyword evidence="5" id="KW-0862">Zinc</keyword>
<comment type="similarity">
    <text evidence="7">Belongs to the peptidase M42 family.</text>
</comment>
<dbReference type="GO" id="GO:0008237">
    <property type="term" value="F:metallopeptidase activity"/>
    <property type="evidence" value="ECO:0007669"/>
    <property type="project" value="UniProtKB-KW"/>
</dbReference>
<dbReference type="OrthoDB" id="9776600at2"/>
<proteinExistence type="inferred from homology"/>
<dbReference type="PANTHER" id="PTHR42994">
    <property type="entry name" value="PEPTIDASE T"/>
    <property type="match status" value="1"/>
</dbReference>
<evidence type="ECO:0000256" key="7">
    <source>
        <dbReference type="PIRNR" id="PIRNR001123"/>
    </source>
</evidence>
<dbReference type="InterPro" id="IPR002933">
    <property type="entry name" value="Peptidase_M20"/>
</dbReference>
<dbReference type="Proteomes" id="UP000186795">
    <property type="component" value="Unassembled WGS sequence"/>
</dbReference>
<reference evidence="11" key="1">
    <citation type="submission" date="2017-01" db="EMBL/GenBank/DDBJ databases">
        <authorList>
            <person name="Varghese N."/>
            <person name="Submissions S."/>
        </authorList>
    </citation>
    <scope>NUCLEOTIDE SEQUENCE [LARGE SCALE GENOMIC DNA]</scope>
    <source>
        <strain evidence="11">DSM 45196</strain>
    </source>
</reference>
<evidence type="ECO:0000313" key="10">
    <source>
        <dbReference type="EMBL" id="SIS38366.1"/>
    </source>
</evidence>
<keyword evidence="6" id="KW-0482">Metalloprotease</keyword>
<dbReference type="InterPro" id="IPR011650">
    <property type="entry name" value="Peptidase_M20_dimer"/>
</dbReference>
<keyword evidence="11" id="KW-1185">Reference proteome</keyword>
<evidence type="ECO:0000256" key="6">
    <source>
        <dbReference type="ARBA" id="ARBA00023049"/>
    </source>
</evidence>
<dbReference type="Gene3D" id="3.40.630.10">
    <property type="entry name" value="Zn peptidases"/>
    <property type="match status" value="1"/>
</dbReference>
<dbReference type="Pfam" id="PF07687">
    <property type="entry name" value="M20_dimer"/>
    <property type="match status" value="1"/>
</dbReference>
<sequence>MINEERLLEEFLELVRTDSETGDERAICDLLKEKLTEMGFAVTEDDSAQVTGHGSGNLIATLAGDDPAAPAIYFTCHMDTVAPGVGVKPRVEDGYVKSDGTTVLGADDKAGLAALLEGVRSVKEQGIPHGSIQFIITAGEESGLVGAKSLDPAMLKADFGFALDSNGPVGEIITEAPSQVRLDVVIRGKAAHAGVNPEDGISAIQVASRAISKIPLGRIDGETTANIGRFQGGTASNVVPETVEILAEARSRDEAKLEAQVDKMVKGFKDAASELGAEAEVKVTHMYPAFKYGESDPVVQKAVAAVKKVGRQAKLLASGGGSDANVIAGHGIPTVNLAIGYEEIHTTQERMPIAELNKAAELVAALIEASWE</sequence>
<keyword evidence="3 8" id="KW-0479">Metal-binding</keyword>
<evidence type="ECO:0000256" key="4">
    <source>
        <dbReference type="ARBA" id="ARBA00022801"/>
    </source>
</evidence>
<evidence type="ECO:0000256" key="5">
    <source>
        <dbReference type="ARBA" id="ARBA00022833"/>
    </source>
</evidence>
<dbReference type="SUPFAM" id="SSF55031">
    <property type="entry name" value="Bacterial exopeptidase dimerisation domain"/>
    <property type="match status" value="1"/>
</dbReference>
<dbReference type="GO" id="GO:0006508">
    <property type="term" value="P:proteolysis"/>
    <property type="evidence" value="ECO:0007669"/>
    <property type="project" value="UniProtKB-KW"/>
</dbReference>
<comment type="cofactor">
    <cofactor evidence="1">
        <name>Zn(2+)</name>
        <dbReference type="ChEBI" id="CHEBI:29105"/>
    </cofactor>
</comment>
<comment type="cofactor">
    <cofactor evidence="8">
        <name>a divalent metal cation</name>
        <dbReference type="ChEBI" id="CHEBI:60240"/>
    </cofactor>
    <text evidence="8">Binds 2 divalent metal cations per subunit.</text>
</comment>
<dbReference type="RefSeq" id="WP_076522815.1">
    <property type="nucleotide sequence ID" value="NZ_CP048103.1"/>
</dbReference>
<keyword evidence="10" id="KW-0031">Aminopeptidase</keyword>
<evidence type="ECO:0000259" key="9">
    <source>
        <dbReference type="Pfam" id="PF07687"/>
    </source>
</evidence>
<dbReference type="AlphaFoldDB" id="A0A1N7IMY7"/>
<organism evidence="10 11">
    <name type="scientific">Kroppenstedtia eburnea</name>
    <dbReference type="NCBI Taxonomy" id="714067"/>
    <lineage>
        <taxon>Bacteria</taxon>
        <taxon>Bacillati</taxon>
        <taxon>Bacillota</taxon>
        <taxon>Bacilli</taxon>
        <taxon>Bacillales</taxon>
        <taxon>Thermoactinomycetaceae</taxon>
        <taxon>Kroppenstedtia</taxon>
    </lineage>
</organism>
<evidence type="ECO:0000313" key="11">
    <source>
        <dbReference type="Proteomes" id="UP000186795"/>
    </source>
</evidence>
<dbReference type="PIRSF" id="PIRSF001123">
    <property type="entry name" value="PepA_GA"/>
    <property type="match status" value="1"/>
</dbReference>
<dbReference type="InterPro" id="IPR001261">
    <property type="entry name" value="ArgE/DapE_CS"/>
</dbReference>
<keyword evidence="2" id="KW-0645">Protease</keyword>
<dbReference type="InterPro" id="IPR036264">
    <property type="entry name" value="Bact_exopeptidase_dim_dom"/>
</dbReference>
<evidence type="ECO:0000256" key="2">
    <source>
        <dbReference type="ARBA" id="ARBA00022670"/>
    </source>
</evidence>
<dbReference type="SUPFAM" id="SSF53187">
    <property type="entry name" value="Zn-dependent exopeptidases"/>
    <property type="match status" value="1"/>
</dbReference>
<dbReference type="Gene3D" id="3.30.70.360">
    <property type="match status" value="1"/>
</dbReference>
<dbReference type="GO" id="GO:0004177">
    <property type="term" value="F:aminopeptidase activity"/>
    <property type="evidence" value="ECO:0007669"/>
    <property type="project" value="UniProtKB-UniRule"/>
</dbReference>
<dbReference type="NCBIfam" id="TIGR01883">
    <property type="entry name" value="PepT-like"/>
    <property type="match status" value="1"/>
</dbReference>
<feature type="domain" description="Peptidase M20 dimerisation" evidence="9">
    <location>
        <begin position="182"/>
        <end position="272"/>
    </location>
</feature>
<dbReference type="PANTHER" id="PTHR42994:SF2">
    <property type="entry name" value="PEPTIDASE"/>
    <property type="match status" value="1"/>
</dbReference>
<keyword evidence="4" id="KW-0378">Hydrolase</keyword>
<protein>
    <submittedName>
        <fullName evidence="10">Tripeptide aminopeptidase</fullName>
    </submittedName>
</protein>
<gene>
    <name evidence="10" type="ORF">SAMN05421790_101119</name>
</gene>
<name>A0A1N7IMY7_9BACL</name>
<dbReference type="Pfam" id="PF01546">
    <property type="entry name" value="Peptidase_M20"/>
    <property type="match status" value="1"/>
</dbReference>
<dbReference type="EMBL" id="FTOD01000001">
    <property type="protein sequence ID" value="SIS38366.1"/>
    <property type="molecule type" value="Genomic_DNA"/>
</dbReference>
<accession>A0A1N7IMY7</accession>
<evidence type="ECO:0000256" key="1">
    <source>
        <dbReference type="ARBA" id="ARBA00001947"/>
    </source>
</evidence>
<dbReference type="InterPro" id="IPR010162">
    <property type="entry name" value="PepT-like"/>
</dbReference>
<dbReference type="InterPro" id="IPR008007">
    <property type="entry name" value="Peptidase_M42"/>
</dbReference>
<dbReference type="GO" id="GO:0046872">
    <property type="term" value="F:metal ion binding"/>
    <property type="evidence" value="ECO:0007669"/>
    <property type="project" value="UniProtKB-UniRule"/>
</dbReference>
<dbReference type="PROSITE" id="PS00759">
    <property type="entry name" value="ARGE_DAPE_CPG2_2"/>
    <property type="match status" value="1"/>
</dbReference>
<evidence type="ECO:0000256" key="8">
    <source>
        <dbReference type="PIRSR" id="PIRSR001123-2"/>
    </source>
</evidence>
<evidence type="ECO:0000256" key="3">
    <source>
        <dbReference type="ARBA" id="ARBA00022723"/>
    </source>
</evidence>